<gene>
    <name evidence="3" type="ORF">FHE65_14350</name>
</gene>
<evidence type="ECO:0000259" key="2">
    <source>
        <dbReference type="Pfam" id="PF11706"/>
    </source>
</evidence>
<reference evidence="3 4" key="1">
    <citation type="submission" date="2019-05" db="EMBL/GenBank/DDBJ databases">
        <title>Mumia sp. nov., isolated from the intestinal contents of plateau pika (Ochotona curzoniae) in the Qinghai-Tibet plateau of China.</title>
        <authorList>
            <person name="Tian Z."/>
        </authorList>
    </citation>
    <scope>NUCLEOTIDE SEQUENCE [LARGE SCALE GENOMIC DNA]</scope>
    <source>
        <strain evidence="4">527</strain>
    </source>
</reference>
<accession>A0A5C4MML0</accession>
<dbReference type="AlphaFoldDB" id="A0A5C4MML0"/>
<dbReference type="SUPFAM" id="SSF160904">
    <property type="entry name" value="Jann2411-like"/>
    <property type="match status" value="1"/>
</dbReference>
<evidence type="ECO:0000256" key="1">
    <source>
        <dbReference type="SAM" id="MobiDB-lite"/>
    </source>
</evidence>
<dbReference type="Gene3D" id="1.10.3300.10">
    <property type="entry name" value="Jann2411-like domain"/>
    <property type="match status" value="1"/>
</dbReference>
<dbReference type="Pfam" id="PF11706">
    <property type="entry name" value="zf-CGNR"/>
    <property type="match status" value="1"/>
</dbReference>
<dbReference type="OrthoDB" id="3531194at2"/>
<dbReference type="Proteomes" id="UP000306740">
    <property type="component" value="Unassembled WGS sequence"/>
</dbReference>
<evidence type="ECO:0000313" key="3">
    <source>
        <dbReference type="EMBL" id="TNC45890.1"/>
    </source>
</evidence>
<comment type="caution">
    <text evidence="3">The sequence shown here is derived from an EMBL/GenBank/DDBJ whole genome shotgun (WGS) entry which is preliminary data.</text>
</comment>
<name>A0A5C4MML0_9ACTN</name>
<feature type="domain" description="Zinc finger CGNR" evidence="2">
    <location>
        <begin position="125"/>
        <end position="165"/>
    </location>
</feature>
<dbReference type="PANTHER" id="PTHR35525:SF3">
    <property type="entry name" value="BLL6575 PROTEIN"/>
    <property type="match status" value="1"/>
</dbReference>
<dbReference type="EMBL" id="VDFR01000065">
    <property type="protein sequence ID" value="TNC45890.1"/>
    <property type="molecule type" value="Genomic_DNA"/>
</dbReference>
<sequence>MHALTPDDVARLVNEWGTRARAEAGEDADPYPEPGSVGLPDGTEVDVLVRTADRLQTVFAASTPEQRIRRLDGLIAEAGLSVHLHGDDAGRAREEWEPASPADAVLVAALHTLTDVVVARGAAVLGVCEGVECVDVWIDGPRGRPRRYCCSQCGGRVRVAAHRRRNRLDER</sequence>
<dbReference type="PANTHER" id="PTHR35525">
    <property type="entry name" value="BLL6575 PROTEIN"/>
    <property type="match status" value="1"/>
</dbReference>
<dbReference type="InterPro" id="IPR023286">
    <property type="entry name" value="ABATE_dom_sf"/>
</dbReference>
<feature type="region of interest" description="Disordered" evidence="1">
    <location>
        <begin position="21"/>
        <end position="42"/>
    </location>
</feature>
<organism evidence="3 4">
    <name type="scientific">Mumia zhuanghuii</name>
    <dbReference type="NCBI Taxonomy" id="2585211"/>
    <lineage>
        <taxon>Bacteria</taxon>
        <taxon>Bacillati</taxon>
        <taxon>Actinomycetota</taxon>
        <taxon>Actinomycetes</taxon>
        <taxon>Propionibacteriales</taxon>
        <taxon>Nocardioidaceae</taxon>
        <taxon>Mumia</taxon>
    </lineage>
</organism>
<protein>
    <recommendedName>
        <fullName evidence="2">Zinc finger CGNR domain-containing protein</fullName>
    </recommendedName>
</protein>
<dbReference type="InterPro" id="IPR010852">
    <property type="entry name" value="ABATE"/>
</dbReference>
<evidence type="ECO:0000313" key="4">
    <source>
        <dbReference type="Proteomes" id="UP000306740"/>
    </source>
</evidence>
<proteinExistence type="predicted"/>
<dbReference type="InterPro" id="IPR021005">
    <property type="entry name" value="Znf_CGNR"/>
</dbReference>
<dbReference type="RefSeq" id="WP_139106072.1">
    <property type="nucleotide sequence ID" value="NZ_VDFR01000065.1"/>
</dbReference>